<feature type="non-terminal residue" evidence="1">
    <location>
        <position position="1"/>
    </location>
</feature>
<accession>X1SF04</accession>
<evidence type="ECO:0000313" key="1">
    <source>
        <dbReference type="EMBL" id="GAI91523.1"/>
    </source>
</evidence>
<name>X1SF04_9ZZZZ</name>
<dbReference type="SUPFAM" id="SSF46785">
    <property type="entry name" value="Winged helix' DNA-binding domain"/>
    <property type="match status" value="1"/>
</dbReference>
<protein>
    <submittedName>
        <fullName evidence="1">Uncharacterized protein</fullName>
    </submittedName>
</protein>
<dbReference type="Gene3D" id="1.10.10.10">
    <property type="entry name" value="Winged helix-like DNA-binding domain superfamily/Winged helix DNA-binding domain"/>
    <property type="match status" value="1"/>
</dbReference>
<gene>
    <name evidence="1" type="ORF">S12H4_30647</name>
</gene>
<dbReference type="InterPro" id="IPR036388">
    <property type="entry name" value="WH-like_DNA-bd_sf"/>
</dbReference>
<sequence>TLDKDSPIPLYVQLVEIVRNKIENNEWPVDSIIPSELKLCDTYQIVEILFDRQLMI</sequence>
<dbReference type="AlphaFoldDB" id="X1SF04"/>
<dbReference type="EMBL" id="BARW01017799">
    <property type="protein sequence ID" value="GAI91523.1"/>
    <property type="molecule type" value="Genomic_DNA"/>
</dbReference>
<comment type="caution">
    <text evidence="1">The sequence shown here is derived from an EMBL/GenBank/DDBJ whole genome shotgun (WGS) entry which is preliminary data.</text>
</comment>
<dbReference type="InterPro" id="IPR036390">
    <property type="entry name" value="WH_DNA-bd_sf"/>
</dbReference>
<organism evidence="1">
    <name type="scientific">marine sediment metagenome</name>
    <dbReference type="NCBI Taxonomy" id="412755"/>
    <lineage>
        <taxon>unclassified sequences</taxon>
        <taxon>metagenomes</taxon>
        <taxon>ecological metagenomes</taxon>
    </lineage>
</organism>
<proteinExistence type="predicted"/>
<reference evidence="1" key="1">
    <citation type="journal article" date="2014" name="Front. Microbiol.">
        <title>High frequency of phylogenetically diverse reductive dehalogenase-homologous genes in deep subseafloor sedimentary metagenomes.</title>
        <authorList>
            <person name="Kawai M."/>
            <person name="Futagami T."/>
            <person name="Toyoda A."/>
            <person name="Takaki Y."/>
            <person name="Nishi S."/>
            <person name="Hori S."/>
            <person name="Arai W."/>
            <person name="Tsubouchi T."/>
            <person name="Morono Y."/>
            <person name="Uchiyama I."/>
            <person name="Ito T."/>
            <person name="Fujiyama A."/>
            <person name="Inagaki F."/>
            <person name="Takami H."/>
        </authorList>
    </citation>
    <scope>NUCLEOTIDE SEQUENCE</scope>
    <source>
        <strain evidence="1">Expedition CK06-06</strain>
    </source>
</reference>